<dbReference type="AlphaFoldDB" id="A0A0K1PEX4"/>
<dbReference type="KEGG" id="vin:AKJ08_2457"/>
<proteinExistence type="predicted"/>
<dbReference type="Proteomes" id="UP000055590">
    <property type="component" value="Chromosome"/>
</dbReference>
<sequence>MGAGSIRLEAALSRDNLRCHRRKSRATRCVLFARACLGFHARQRRQPLPA</sequence>
<dbReference type="EMBL" id="CP012332">
    <property type="protein sequence ID" value="AKU92070.1"/>
    <property type="molecule type" value="Genomic_DNA"/>
</dbReference>
<reference evidence="1 2" key="1">
    <citation type="submission" date="2015-08" db="EMBL/GenBank/DDBJ databases">
        <authorList>
            <person name="Babu N.S."/>
            <person name="Beckwith C.J."/>
            <person name="Beseler K.G."/>
            <person name="Brison A."/>
            <person name="Carone J.V."/>
            <person name="Caskin T.P."/>
            <person name="Diamond M."/>
            <person name="Durham M.E."/>
            <person name="Foxe J.M."/>
            <person name="Go M."/>
            <person name="Henderson B.A."/>
            <person name="Jones I.B."/>
            <person name="McGettigan J.A."/>
            <person name="Micheletti S.J."/>
            <person name="Nasrallah M.E."/>
            <person name="Ortiz D."/>
            <person name="Piller C.R."/>
            <person name="Privatt S.R."/>
            <person name="Schneider S.L."/>
            <person name="Sharp S."/>
            <person name="Smith T.C."/>
            <person name="Stanton J.D."/>
            <person name="Ullery H.E."/>
            <person name="Wilson R.J."/>
            <person name="Serrano M.G."/>
            <person name="Buck G."/>
            <person name="Lee V."/>
            <person name="Wang Y."/>
            <person name="Carvalho R."/>
            <person name="Voegtly L."/>
            <person name="Shi R."/>
            <person name="Duckworth R."/>
            <person name="Johnson A."/>
            <person name="Loviza R."/>
            <person name="Walstead R."/>
            <person name="Shah Z."/>
            <person name="Kiflezghi M."/>
            <person name="Wade K."/>
            <person name="Ball S.L."/>
            <person name="Bradley K.W."/>
            <person name="Asai D.J."/>
            <person name="Bowman C.A."/>
            <person name="Russell D.A."/>
            <person name="Pope W.H."/>
            <person name="Jacobs-Sera D."/>
            <person name="Hendrix R.W."/>
            <person name="Hatfull G.F."/>
        </authorList>
    </citation>
    <scope>NUCLEOTIDE SEQUENCE [LARGE SCALE GENOMIC DNA]</scope>
    <source>
        <strain evidence="1 2">DSM 27710</strain>
    </source>
</reference>
<name>A0A0K1PEX4_9BACT</name>
<gene>
    <name evidence="1" type="ORF">AKJ08_2457</name>
</gene>
<keyword evidence="2" id="KW-1185">Reference proteome</keyword>
<dbReference type="STRING" id="1391653.AKJ08_2457"/>
<organism evidence="1 2">
    <name type="scientific">Vulgatibacter incomptus</name>
    <dbReference type="NCBI Taxonomy" id="1391653"/>
    <lineage>
        <taxon>Bacteria</taxon>
        <taxon>Pseudomonadati</taxon>
        <taxon>Myxococcota</taxon>
        <taxon>Myxococcia</taxon>
        <taxon>Myxococcales</taxon>
        <taxon>Cystobacterineae</taxon>
        <taxon>Vulgatibacteraceae</taxon>
        <taxon>Vulgatibacter</taxon>
    </lineage>
</organism>
<evidence type="ECO:0000313" key="2">
    <source>
        <dbReference type="Proteomes" id="UP000055590"/>
    </source>
</evidence>
<evidence type="ECO:0000313" key="1">
    <source>
        <dbReference type="EMBL" id="AKU92070.1"/>
    </source>
</evidence>
<accession>A0A0K1PEX4</accession>
<protein>
    <submittedName>
        <fullName evidence="1">Uncharacterized protein</fullName>
    </submittedName>
</protein>